<keyword evidence="4" id="KW-1185">Reference proteome</keyword>
<feature type="transmembrane region" description="Helical" evidence="1">
    <location>
        <begin position="73"/>
        <end position="96"/>
    </location>
</feature>
<feature type="transmembrane region" description="Helical" evidence="1">
    <location>
        <begin position="102"/>
        <end position="124"/>
    </location>
</feature>
<comment type="caution">
    <text evidence="3">The sequence shown here is derived from an EMBL/GenBank/DDBJ whole genome shotgun (WGS) entry which is preliminary data.</text>
</comment>
<keyword evidence="1" id="KW-0812">Transmembrane</keyword>
<proteinExistence type="predicted"/>
<evidence type="ECO:0000313" key="3">
    <source>
        <dbReference type="EMBL" id="NCD69895.1"/>
    </source>
</evidence>
<dbReference type="RefSeq" id="WP_166585870.1">
    <property type="nucleotide sequence ID" value="NZ_WWEO01000042.1"/>
</dbReference>
<evidence type="ECO:0000256" key="1">
    <source>
        <dbReference type="SAM" id="Phobius"/>
    </source>
</evidence>
<gene>
    <name evidence="3" type="ORF">GSY63_11055</name>
</gene>
<keyword evidence="1" id="KW-1133">Transmembrane helix</keyword>
<name>A0A966DSR9_9SPHI</name>
<dbReference type="EMBL" id="WWEO01000042">
    <property type="protein sequence ID" value="NCD69895.1"/>
    <property type="molecule type" value="Genomic_DNA"/>
</dbReference>
<organism evidence="3 4">
    <name type="scientific">Mucilaginibacter agri</name>
    <dbReference type="NCBI Taxonomy" id="2695265"/>
    <lineage>
        <taxon>Bacteria</taxon>
        <taxon>Pseudomonadati</taxon>
        <taxon>Bacteroidota</taxon>
        <taxon>Sphingobacteriia</taxon>
        <taxon>Sphingobacteriales</taxon>
        <taxon>Sphingobacteriaceae</taxon>
        <taxon>Mucilaginibacter</taxon>
    </lineage>
</organism>
<dbReference type="Proteomes" id="UP000638732">
    <property type="component" value="Unassembled WGS sequence"/>
</dbReference>
<dbReference type="Pfam" id="PF13761">
    <property type="entry name" value="DUF4166"/>
    <property type="match status" value="1"/>
</dbReference>
<feature type="domain" description="DUF4166" evidence="2">
    <location>
        <begin position="155"/>
        <end position="309"/>
    </location>
</feature>
<evidence type="ECO:0000313" key="4">
    <source>
        <dbReference type="Proteomes" id="UP000638732"/>
    </source>
</evidence>
<feature type="transmembrane region" description="Helical" evidence="1">
    <location>
        <begin position="12"/>
        <end position="32"/>
    </location>
</feature>
<reference evidence="3" key="1">
    <citation type="submission" date="2020-01" db="EMBL/GenBank/DDBJ databases">
        <authorList>
            <person name="Seo Y.L."/>
        </authorList>
    </citation>
    <scope>NUCLEOTIDE SEQUENCE</scope>
    <source>
        <strain evidence="3">R11</strain>
    </source>
</reference>
<keyword evidence="1" id="KW-0472">Membrane</keyword>
<accession>A0A966DSR9</accession>
<protein>
    <submittedName>
        <fullName evidence="3">DUF4166 domain-containing protein</fullName>
    </submittedName>
</protein>
<dbReference type="AlphaFoldDB" id="A0A966DSR9"/>
<feature type="transmembrane region" description="Helical" evidence="1">
    <location>
        <begin position="44"/>
        <end position="66"/>
    </location>
</feature>
<sequence length="317" mass="35756">MNHNTKLKWAKFILFIAGIYNIFWGSIISLFPQVILFGNPSTDFLLIILRCVGMLVGVYGIAYYFASRNPNKYWPLILVGFIGKVLGPIGSVYYIVSGTLTPSFFIVNIFNDIIWLYPFGWVIYQAITQQYDSKVTFDNPKPLYQKFLGEAYDNLSPNLKQFHQSKGRMKAQGTFKVTRGNNFMGKIFANIADLPYNSDSAEAELIVDPLSHTEIWSRRLGDKKVVSKQWLSEGLLVERFKIVNIYLLARVTTVGDLIIYDAAATIMGIAMPPFFTPTVYATGKDVGDSVLIDVEISFKPFGRIINYNGLVKVSTDV</sequence>
<reference evidence="3" key="2">
    <citation type="submission" date="2020-10" db="EMBL/GenBank/DDBJ databases">
        <title>Mucilaginibacter sp. nov., isolated from soil.</title>
        <authorList>
            <person name="Jeon C.O."/>
        </authorList>
    </citation>
    <scope>NUCLEOTIDE SEQUENCE</scope>
    <source>
        <strain evidence="3">R11</strain>
    </source>
</reference>
<evidence type="ECO:0000259" key="2">
    <source>
        <dbReference type="Pfam" id="PF13761"/>
    </source>
</evidence>
<dbReference type="InterPro" id="IPR025311">
    <property type="entry name" value="DUF4166"/>
</dbReference>